<feature type="region of interest" description="Disordered" evidence="1">
    <location>
        <begin position="1"/>
        <end position="23"/>
    </location>
</feature>
<evidence type="ECO:0000256" key="1">
    <source>
        <dbReference type="SAM" id="MobiDB-lite"/>
    </source>
</evidence>
<accession>A0A0B6ZY48</accession>
<evidence type="ECO:0000313" key="2">
    <source>
        <dbReference type="EMBL" id="CEK73549.1"/>
    </source>
</evidence>
<name>A0A0B6ZY48_9EUPU</name>
<sequence>MNYSIKSDLHNSTQNKWLTATEDNRNICLSVKNEYRQDHAHEELNSNAPRHSDHTNGSPDDQEKPAGLSELLEGLSDLQEDFSDLHLDPTNKSEDAPSKSEDASNKSEDTPS</sequence>
<dbReference type="EMBL" id="HACG01026684">
    <property type="protein sequence ID" value="CEK73549.1"/>
    <property type="molecule type" value="Transcribed_RNA"/>
</dbReference>
<gene>
    <name evidence="2" type="primary">ORF87190</name>
</gene>
<protein>
    <submittedName>
        <fullName evidence="2">Uncharacterized protein</fullName>
    </submittedName>
</protein>
<feature type="compositionally biased region" description="Basic and acidic residues" evidence="1">
    <location>
        <begin position="38"/>
        <end position="54"/>
    </location>
</feature>
<feature type="region of interest" description="Disordered" evidence="1">
    <location>
        <begin position="38"/>
        <end position="112"/>
    </location>
</feature>
<reference evidence="2" key="1">
    <citation type="submission" date="2014-12" db="EMBL/GenBank/DDBJ databases">
        <title>Insight into the proteome of Arion vulgaris.</title>
        <authorList>
            <person name="Aradska J."/>
            <person name="Bulat T."/>
            <person name="Smidak R."/>
            <person name="Sarate P."/>
            <person name="Gangsoo J."/>
            <person name="Sialana F."/>
            <person name="Bilban M."/>
            <person name="Lubec G."/>
        </authorList>
    </citation>
    <scope>NUCLEOTIDE SEQUENCE</scope>
    <source>
        <tissue evidence="2">Skin</tissue>
    </source>
</reference>
<proteinExistence type="predicted"/>
<feature type="compositionally biased region" description="Basic and acidic residues" evidence="1">
    <location>
        <begin position="83"/>
        <end position="112"/>
    </location>
</feature>
<organism evidence="2">
    <name type="scientific">Arion vulgaris</name>
    <dbReference type="NCBI Taxonomy" id="1028688"/>
    <lineage>
        <taxon>Eukaryota</taxon>
        <taxon>Metazoa</taxon>
        <taxon>Spiralia</taxon>
        <taxon>Lophotrochozoa</taxon>
        <taxon>Mollusca</taxon>
        <taxon>Gastropoda</taxon>
        <taxon>Heterobranchia</taxon>
        <taxon>Euthyneura</taxon>
        <taxon>Panpulmonata</taxon>
        <taxon>Eupulmonata</taxon>
        <taxon>Stylommatophora</taxon>
        <taxon>Helicina</taxon>
        <taxon>Arionoidea</taxon>
        <taxon>Arionidae</taxon>
        <taxon>Arion</taxon>
    </lineage>
</organism>
<feature type="non-terminal residue" evidence="2">
    <location>
        <position position="112"/>
    </location>
</feature>
<feature type="compositionally biased region" description="Polar residues" evidence="1">
    <location>
        <begin position="1"/>
        <end position="18"/>
    </location>
</feature>
<dbReference type="AlphaFoldDB" id="A0A0B6ZY48"/>
<feature type="compositionally biased region" description="Low complexity" evidence="1">
    <location>
        <begin position="67"/>
        <end position="77"/>
    </location>
</feature>